<name>A0A0D9IA36_9ENTR</name>
<organism evidence="1">
    <name type="scientific">Enterobacter kobei</name>
    <dbReference type="NCBI Taxonomy" id="208224"/>
    <lineage>
        <taxon>Bacteria</taxon>
        <taxon>Pseudomonadati</taxon>
        <taxon>Pseudomonadota</taxon>
        <taxon>Gammaproteobacteria</taxon>
        <taxon>Enterobacterales</taxon>
        <taxon>Enterobacteriaceae</taxon>
        <taxon>Enterobacter</taxon>
        <taxon>Enterobacter cloacae complex</taxon>
    </lineage>
</organism>
<reference evidence="1 2" key="1">
    <citation type="journal article" date="2017" name="J. Antimicrob. Chemother.">
        <title>Characterization of the population structure, drug resistance mechanisms and plasmids of the community-associated Enterobacter cloacae complex in China.</title>
        <authorList>
            <person name="Zhou K."/>
            <person name="Yu W."/>
            <person name="Cao X."/>
            <person name="Shen P."/>
            <person name="Lu H."/>
            <person name="Luo Q."/>
            <person name="Rossen J.W.A."/>
            <person name="Xiao Y."/>
        </authorList>
    </citation>
    <scope>NUCLEOTIDE SEQUENCE [LARGE SCALE GENOMIC DNA]</scope>
    <source>
        <strain evidence="1">ECC1097</strain>
    </source>
</reference>
<protein>
    <submittedName>
        <fullName evidence="1">Uncharacterized protein</fullName>
    </submittedName>
</protein>
<dbReference type="Proteomes" id="UP000230495">
    <property type="component" value="Unassembled WGS sequence"/>
</dbReference>
<accession>A0A0D9IA36</accession>
<evidence type="ECO:0000313" key="1">
    <source>
        <dbReference type="EMBL" id="PJD68909.1"/>
    </source>
</evidence>
<sequence>MATCEMGMVTVITMCLLAVLVTQPLKHITFKYDFLLGLNMCLSIVRQPIFTPTHELNKNHKLNERFNSLA</sequence>
<dbReference type="AlphaFoldDB" id="A0A0D9IA36"/>
<comment type="caution">
    <text evidence="1">The sequence shown here is derived from an EMBL/GenBank/DDBJ whole genome shotgun (WGS) entry which is preliminary data.</text>
</comment>
<proteinExistence type="predicted"/>
<evidence type="ECO:0000313" key="2">
    <source>
        <dbReference type="Proteomes" id="UP000230495"/>
    </source>
</evidence>
<dbReference type="EMBL" id="NEEU01000022">
    <property type="protein sequence ID" value="PJD68909.1"/>
    <property type="molecule type" value="Genomic_DNA"/>
</dbReference>
<gene>
    <name evidence="1" type="ORF">B9Q37_22060</name>
</gene>